<comment type="caution">
    <text evidence="1">The sequence shown here is derived from an EMBL/GenBank/DDBJ whole genome shotgun (WGS) entry which is preliminary data.</text>
</comment>
<evidence type="ECO:0000313" key="2">
    <source>
        <dbReference type="Proteomes" id="UP000827092"/>
    </source>
</evidence>
<name>A0AAV6UTR1_9ARAC</name>
<evidence type="ECO:0000313" key="1">
    <source>
        <dbReference type="EMBL" id="KAG8187534.1"/>
    </source>
</evidence>
<accession>A0AAV6UTR1</accession>
<organism evidence="1 2">
    <name type="scientific">Oedothorax gibbosus</name>
    <dbReference type="NCBI Taxonomy" id="931172"/>
    <lineage>
        <taxon>Eukaryota</taxon>
        <taxon>Metazoa</taxon>
        <taxon>Ecdysozoa</taxon>
        <taxon>Arthropoda</taxon>
        <taxon>Chelicerata</taxon>
        <taxon>Arachnida</taxon>
        <taxon>Araneae</taxon>
        <taxon>Araneomorphae</taxon>
        <taxon>Entelegynae</taxon>
        <taxon>Araneoidea</taxon>
        <taxon>Linyphiidae</taxon>
        <taxon>Erigoninae</taxon>
        <taxon>Oedothorax</taxon>
    </lineage>
</organism>
<reference evidence="1 2" key="1">
    <citation type="journal article" date="2022" name="Nat. Ecol. Evol.">
        <title>A masculinizing supergene underlies an exaggerated male reproductive morph in a spider.</title>
        <authorList>
            <person name="Hendrickx F."/>
            <person name="De Corte Z."/>
            <person name="Sonet G."/>
            <person name="Van Belleghem S.M."/>
            <person name="Kostlbacher S."/>
            <person name="Vangestel C."/>
        </authorList>
    </citation>
    <scope>NUCLEOTIDE SEQUENCE [LARGE SCALE GENOMIC DNA]</scope>
    <source>
        <strain evidence="1">W744_W776</strain>
    </source>
</reference>
<dbReference type="AlphaFoldDB" id="A0AAV6UTR1"/>
<gene>
    <name evidence="1" type="ORF">JTE90_008421</name>
</gene>
<keyword evidence="2" id="KW-1185">Reference proteome</keyword>
<dbReference type="Proteomes" id="UP000827092">
    <property type="component" value="Unassembled WGS sequence"/>
</dbReference>
<dbReference type="EMBL" id="JAFNEN010000268">
    <property type="protein sequence ID" value="KAG8187534.1"/>
    <property type="molecule type" value="Genomic_DNA"/>
</dbReference>
<sequence length="123" mass="14584">MKYRQARQQECVRAIENALIPDDTWFDEEDVNGIVELLSQGQDESKDHQKPKTSSRSYLYTKDVKCLKILLSDEAFKSVHPECITLLDYLKSLQRFWRYQKPNTRKIPTKLYSSTTQNFNVKY</sequence>
<protein>
    <submittedName>
        <fullName evidence="1">Uncharacterized protein</fullName>
    </submittedName>
</protein>
<proteinExistence type="predicted"/>